<comment type="similarity">
    <text evidence="1">Belongs to the sigma-70 factor family. ECF subfamily.</text>
</comment>
<protein>
    <submittedName>
        <fullName evidence="8">Sigma-70 family RNA polymerase sigma factor</fullName>
    </submittedName>
</protein>
<keyword evidence="2" id="KW-0805">Transcription regulation</keyword>
<dbReference type="Gene3D" id="1.10.1740.10">
    <property type="match status" value="1"/>
</dbReference>
<keyword evidence="5" id="KW-0804">Transcription</keyword>
<feature type="domain" description="RNA polymerase sigma-70 region 2" evidence="6">
    <location>
        <begin position="11"/>
        <end position="76"/>
    </location>
</feature>
<feature type="domain" description="RNA polymerase sigma factor 70 region 4 type 2" evidence="7">
    <location>
        <begin position="99"/>
        <end position="151"/>
    </location>
</feature>
<dbReference type="InterPro" id="IPR007627">
    <property type="entry name" value="RNA_pol_sigma70_r2"/>
</dbReference>
<dbReference type="EMBL" id="JAVYII010000002">
    <property type="protein sequence ID" value="MDT9592778.1"/>
    <property type="molecule type" value="Genomic_DNA"/>
</dbReference>
<dbReference type="PANTHER" id="PTHR43133:SF50">
    <property type="entry name" value="ECF RNA POLYMERASE SIGMA FACTOR SIGM"/>
    <property type="match status" value="1"/>
</dbReference>
<dbReference type="Pfam" id="PF08281">
    <property type="entry name" value="Sigma70_r4_2"/>
    <property type="match status" value="1"/>
</dbReference>
<evidence type="ECO:0000256" key="5">
    <source>
        <dbReference type="ARBA" id="ARBA00023163"/>
    </source>
</evidence>
<evidence type="ECO:0000256" key="3">
    <source>
        <dbReference type="ARBA" id="ARBA00023082"/>
    </source>
</evidence>
<dbReference type="CDD" id="cd06171">
    <property type="entry name" value="Sigma70_r4"/>
    <property type="match status" value="1"/>
</dbReference>
<keyword evidence="4" id="KW-0238">DNA-binding</keyword>
<dbReference type="PANTHER" id="PTHR43133">
    <property type="entry name" value="RNA POLYMERASE ECF-TYPE SIGMA FACTO"/>
    <property type="match status" value="1"/>
</dbReference>
<evidence type="ECO:0000313" key="8">
    <source>
        <dbReference type="EMBL" id="MDT9592778.1"/>
    </source>
</evidence>
<dbReference type="InterPro" id="IPR039425">
    <property type="entry name" value="RNA_pol_sigma-70-like"/>
</dbReference>
<keyword evidence="9" id="KW-1185">Reference proteome</keyword>
<dbReference type="Proteomes" id="UP001268542">
    <property type="component" value="Unassembled WGS sequence"/>
</dbReference>
<dbReference type="InterPro" id="IPR036388">
    <property type="entry name" value="WH-like_DNA-bd_sf"/>
</dbReference>
<evidence type="ECO:0000259" key="6">
    <source>
        <dbReference type="Pfam" id="PF04542"/>
    </source>
</evidence>
<dbReference type="InterPro" id="IPR014284">
    <property type="entry name" value="RNA_pol_sigma-70_dom"/>
</dbReference>
<evidence type="ECO:0000256" key="1">
    <source>
        <dbReference type="ARBA" id="ARBA00010641"/>
    </source>
</evidence>
<evidence type="ECO:0000256" key="2">
    <source>
        <dbReference type="ARBA" id="ARBA00023015"/>
    </source>
</evidence>
<evidence type="ECO:0000256" key="4">
    <source>
        <dbReference type="ARBA" id="ARBA00023125"/>
    </source>
</evidence>
<accession>A0ABU3PU98</accession>
<sequence length="169" mass="18820">MDEREFDEFYQASFGRVVNQVTAMIGDRDEAHECVQEAFVRAWAHRRRLARVDHPEAWVRTVAHRQAVSRWRRASRGRRDPDRAVAAPLTADGPAPDRVAVVAALRHLPAAQREALVLHHVYDLPVAQVARETGTAEGTIKARLSRGRAALAALLADDVPDLREGTTHA</sequence>
<evidence type="ECO:0000313" key="9">
    <source>
        <dbReference type="Proteomes" id="UP001268542"/>
    </source>
</evidence>
<comment type="caution">
    <text evidence="8">The sequence shown here is derived from an EMBL/GenBank/DDBJ whole genome shotgun (WGS) entry which is preliminary data.</text>
</comment>
<evidence type="ECO:0000259" key="7">
    <source>
        <dbReference type="Pfam" id="PF08281"/>
    </source>
</evidence>
<dbReference type="InterPro" id="IPR013325">
    <property type="entry name" value="RNA_pol_sigma_r2"/>
</dbReference>
<dbReference type="RefSeq" id="WP_315732198.1">
    <property type="nucleotide sequence ID" value="NZ_JAVYII010000002.1"/>
</dbReference>
<dbReference type="Pfam" id="PF04542">
    <property type="entry name" value="Sigma70_r2"/>
    <property type="match status" value="1"/>
</dbReference>
<organism evidence="8 9">
    <name type="scientific">Nocardioides imazamoxiresistens</name>
    <dbReference type="NCBI Taxonomy" id="3231893"/>
    <lineage>
        <taxon>Bacteria</taxon>
        <taxon>Bacillati</taxon>
        <taxon>Actinomycetota</taxon>
        <taxon>Actinomycetes</taxon>
        <taxon>Propionibacteriales</taxon>
        <taxon>Nocardioidaceae</taxon>
        <taxon>Nocardioides</taxon>
    </lineage>
</organism>
<dbReference type="InterPro" id="IPR013324">
    <property type="entry name" value="RNA_pol_sigma_r3/r4-like"/>
</dbReference>
<proteinExistence type="inferred from homology"/>
<dbReference type="SUPFAM" id="SSF88946">
    <property type="entry name" value="Sigma2 domain of RNA polymerase sigma factors"/>
    <property type="match status" value="1"/>
</dbReference>
<dbReference type="InterPro" id="IPR013249">
    <property type="entry name" value="RNA_pol_sigma70_r4_t2"/>
</dbReference>
<gene>
    <name evidence="8" type="ORF">RDV89_06850</name>
</gene>
<dbReference type="Gene3D" id="1.10.10.10">
    <property type="entry name" value="Winged helix-like DNA-binding domain superfamily/Winged helix DNA-binding domain"/>
    <property type="match status" value="1"/>
</dbReference>
<reference evidence="8 9" key="1">
    <citation type="submission" date="2023-08" db="EMBL/GenBank/DDBJ databases">
        <title>Nocardioides seae sp. nov., a bacterium isolated from a soil.</title>
        <authorList>
            <person name="Wang X."/>
        </authorList>
    </citation>
    <scope>NUCLEOTIDE SEQUENCE [LARGE SCALE GENOMIC DNA]</scope>
    <source>
        <strain evidence="8 9">YZH12</strain>
    </source>
</reference>
<dbReference type="NCBIfam" id="TIGR02937">
    <property type="entry name" value="sigma70-ECF"/>
    <property type="match status" value="1"/>
</dbReference>
<keyword evidence="3" id="KW-0731">Sigma factor</keyword>
<dbReference type="SUPFAM" id="SSF88659">
    <property type="entry name" value="Sigma3 and sigma4 domains of RNA polymerase sigma factors"/>
    <property type="match status" value="1"/>
</dbReference>
<name>A0ABU3PU98_9ACTN</name>